<evidence type="ECO:0000313" key="3">
    <source>
        <dbReference type="EMBL" id="KAK7728855.1"/>
    </source>
</evidence>
<feature type="compositionally biased region" description="Basic and acidic residues" evidence="1">
    <location>
        <begin position="1"/>
        <end position="10"/>
    </location>
</feature>
<feature type="compositionally biased region" description="Low complexity" evidence="1">
    <location>
        <begin position="33"/>
        <end position="44"/>
    </location>
</feature>
<feature type="compositionally biased region" description="Basic residues" evidence="1">
    <location>
        <begin position="11"/>
        <end position="20"/>
    </location>
</feature>
<feature type="region of interest" description="Disordered" evidence="1">
    <location>
        <begin position="61"/>
        <end position="84"/>
    </location>
</feature>
<protein>
    <recommendedName>
        <fullName evidence="2">2EXR domain-containing protein</fullName>
    </recommendedName>
</protein>
<proteinExistence type="predicted"/>
<dbReference type="Proteomes" id="UP001430848">
    <property type="component" value="Unassembled WGS sequence"/>
</dbReference>
<comment type="caution">
    <text evidence="3">The sequence shown here is derived from an EMBL/GenBank/DDBJ whole genome shotgun (WGS) entry which is preliminary data.</text>
</comment>
<sequence>MSDAGADDKSGHHHHNHNKARTPPPPTSRESDLPSLSSLAEALPVVDDTSLSNNQHVPSVADAETATDAQGEGEAAPGPPVPSFHLFGDLPPELRIKIWHLTFLPRVVELHPTRPNYARDIGRQQQWQSGCSNPAALSVCSEARQIALGHFRIAYPLAAITAQGEETQGPFARYVVEIGTYNFSGASTNGKASLRRRTLRISPDNDTVALLGQDTDFAKLSRLLDSFRDADPQGLGIGSLALSTRGWGYGGSAAMMRSLDRSILRDLDQLTLFMYGEPLPPSEWKVKGASLDEESLRRFRETGNRCEIVPCEGGNAWYAYRLWSGAKGRQFWDNDGKIMRVGRNELKIMDLKFSDGW</sequence>
<gene>
    <name evidence="3" type="ORF">SLS63_006463</name>
</gene>
<evidence type="ECO:0000259" key="2">
    <source>
        <dbReference type="Pfam" id="PF20150"/>
    </source>
</evidence>
<evidence type="ECO:0000313" key="4">
    <source>
        <dbReference type="Proteomes" id="UP001430848"/>
    </source>
</evidence>
<feature type="region of interest" description="Disordered" evidence="1">
    <location>
        <begin position="1"/>
        <end position="45"/>
    </location>
</feature>
<keyword evidence="4" id="KW-1185">Reference proteome</keyword>
<dbReference type="InterPro" id="IPR045518">
    <property type="entry name" value="2EXR"/>
</dbReference>
<reference evidence="3 4" key="1">
    <citation type="submission" date="2024-02" db="EMBL/GenBank/DDBJ databases">
        <title>De novo assembly and annotation of 12 fungi associated with fruit tree decline syndrome in Ontario, Canada.</title>
        <authorList>
            <person name="Sulman M."/>
            <person name="Ellouze W."/>
            <person name="Ilyukhin E."/>
        </authorList>
    </citation>
    <scope>NUCLEOTIDE SEQUENCE [LARGE SCALE GENOMIC DNA]</scope>
    <source>
        <strain evidence="3 4">M169</strain>
    </source>
</reference>
<dbReference type="Pfam" id="PF20150">
    <property type="entry name" value="2EXR"/>
    <property type="match status" value="1"/>
</dbReference>
<accession>A0ABR1P8J6</accession>
<name>A0ABR1P8J6_DIAER</name>
<evidence type="ECO:0000256" key="1">
    <source>
        <dbReference type="SAM" id="MobiDB-lite"/>
    </source>
</evidence>
<dbReference type="EMBL" id="JAKNSF020000031">
    <property type="protein sequence ID" value="KAK7728855.1"/>
    <property type="molecule type" value="Genomic_DNA"/>
</dbReference>
<feature type="domain" description="2EXR" evidence="2">
    <location>
        <begin position="84"/>
        <end position="157"/>
    </location>
</feature>
<organism evidence="3 4">
    <name type="scientific">Diaporthe eres</name>
    <name type="common">Phomopsis oblonga</name>
    <dbReference type="NCBI Taxonomy" id="83184"/>
    <lineage>
        <taxon>Eukaryota</taxon>
        <taxon>Fungi</taxon>
        <taxon>Dikarya</taxon>
        <taxon>Ascomycota</taxon>
        <taxon>Pezizomycotina</taxon>
        <taxon>Sordariomycetes</taxon>
        <taxon>Sordariomycetidae</taxon>
        <taxon>Diaporthales</taxon>
        <taxon>Diaporthaceae</taxon>
        <taxon>Diaporthe</taxon>
        <taxon>Diaporthe eres species complex</taxon>
    </lineage>
</organism>
<dbReference type="PANTHER" id="PTHR35910">
    <property type="entry name" value="2EXR DOMAIN-CONTAINING PROTEIN"/>
    <property type="match status" value="1"/>
</dbReference>
<dbReference type="PANTHER" id="PTHR35910:SF6">
    <property type="entry name" value="2EXR DOMAIN-CONTAINING PROTEIN"/>
    <property type="match status" value="1"/>
</dbReference>